<comment type="subcellular location">
    <subcellularLocation>
        <location evidence="1">Cell membrane</location>
        <topology evidence="1">Multi-pass membrane protein</topology>
    </subcellularLocation>
</comment>
<gene>
    <name evidence="8" type="ORF">HHA01_04580</name>
</gene>
<dbReference type="OrthoDB" id="9807111at2"/>
<keyword evidence="2" id="KW-0813">Transport</keyword>
<dbReference type="RefSeq" id="WP_141317495.1">
    <property type="nucleotide sequence ID" value="NZ_BJOC01000010.1"/>
</dbReference>
<feature type="transmembrane region" description="Helical" evidence="7">
    <location>
        <begin position="81"/>
        <end position="102"/>
    </location>
</feature>
<organism evidence="8 9">
    <name type="scientific">Halomonas halmophila</name>
    <dbReference type="NCBI Taxonomy" id="252"/>
    <lineage>
        <taxon>Bacteria</taxon>
        <taxon>Pseudomonadati</taxon>
        <taxon>Pseudomonadota</taxon>
        <taxon>Gammaproteobacteria</taxon>
        <taxon>Oceanospirillales</taxon>
        <taxon>Halomonadaceae</taxon>
        <taxon>Halomonas</taxon>
    </lineage>
</organism>
<dbReference type="PANTHER" id="PTHR30509:SF9">
    <property type="entry name" value="MULTIDRUG RESISTANCE PROTEIN MDTO"/>
    <property type="match status" value="1"/>
</dbReference>
<name>A0A4Y4F2X0_9GAMM</name>
<feature type="transmembrane region" description="Helical" evidence="7">
    <location>
        <begin position="114"/>
        <end position="133"/>
    </location>
</feature>
<dbReference type="InterPro" id="IPR006726">
    <property type="entry name" value="PHBA_efflux_AaeB/fusaric-R"/>
</dbReference>
<feature type="transmembrane region" description="Helical" evidence="7">
    <location>
        <begin position="409"/>
        <end position="431"/>
    </location>
</feature>
<evidence type="ECO:0000256" key="1">
    <source>
        <dbReference type="ARBA" id="ARBA00004651"/>
    </source>
</evidence>
<dbReference type="GO" id="GO:0022857">
    <property type="term" value="F:transmembrane transporter activity"/>
    <property type="evidence" value="ECO:0007669"/>
    <property type="project" value="InterPro"/>
</dbReference>
<dbReference type="Proteomes" id="UP000319812">
    <property type="component" value="Unassembled WGS sequence"/>
</dbReference>
<evidence type="ECO:0000256" key="3">
    <source>
        <dbReference type="ARBA" id="ARBA00022475"/>
    </source>
</evidence>
<evidence type="ECO:0000256" key="7">
    <source>
        <dbReference type="SAM" id="Phobius"/>
    </source>
</evidence>
<reference evidence="8 9" key="1">
    <citation type="submission" date="2019-06" db="EMBL/GenBank/DDBJ databases">
        <title>Whole genome shotgun sequence of Halomonas halmophila NBRC 15537.</title>
        <authorList>
            <person name="Hosoyama A."/>
            <person name="Uohara A."/>
            <person name="Ohji S."/>
            <person name="Ichikawa N."/>
        </authorList>
    </citation>
    <scope>NUCLEOTIDE SEQUENCE [LARGE SCALE GENOMIC DNA]</scope>
    <source>
        <strain evidence="8 9">NBRC 15537</strain>
    </source>
</reference>
<keyword evidence="3" id="KW-1003">Cell membrane</keyword>
<dbReference type="PANTHER" id="PTHR30509">
    <property type="entry name" value="P-HYDROXYBENZOIC ACID EFFLUX PUMP SUBUNIT-RELATED"/>
    <property type="match status" value="1"/>
</dbReference>
<dbReference type="EMBL" id="BJOC01000010">
    <property type="protein sequence ID" value="GED21481.1"/>
    <property type="molecule type" value="Genomic_DNA"/>
</dbReference>
<feature type="transmembrane region" description="Helical" evidence="7">
    <location>
        <begin position="15"/>
        <end position="35"/>
    </location>
</feature>
<keyword evidence="4 7" id="KW-0812">Transmembrane</keyword>
<keyword evidence="5 7" id="KW-1133">Transmembrane helix</keyword>
<feature type="transmembrane region" description="Helical" evidence="7">
    <location>
        <begin position="363"/>
        <end position="380"/>
    </location>
</feature>
<evidence type="ECO:0008006" key="10">
    <source>
        <dbReference type="Google" id="ProtNLM"/>
    </source>
</evidence>
<evidence type="ECO:0000256" key="4">
    <source>
        <dbReference type="ARBA" id="ARBA00022692"/>
    </source>
</evidence>
<dbReference type="Pfam" id="PF04632">
    <property type="entry name" value="FUSC"/>
    <property type="match status" value="1"/>
</dbReference>
<protein>
    <recommendedName>
        <fullName evidence="10">Fusaric acid resistance protein</fullName>
    </recommendedName>
</protein>
<keyword evidence="6 7" id="KW-0472">Membrane</keyword>
<dbReference type="AlphaFoldDB" id="A0A4Y4F2X0"/>
<dbReference type="GO" id="GO:0005886">
    <property type="term" value="C:plasma membrane"/>
    <property type="evidence" value="ECO:0007669"/>
    <property type="project" value="UniProtKB-SubCell"/>
</dbReference>
<sequence length="683" mass="74191">MSPWLQAYLTPGSQAVKFAVKATLAMLLALYVALWCDLERPYWALISAAFLQIRPMSGMVVEKGLSQVAGTVVGCAAGMLIMGLFVQAPIPALVMLTLWIMLCTYGSSLLRNNASYGCIMGAVTAMLIVVIGAKQPDGIFGIAVARLSELALGAICATLVSSLLWPIKVRDHLGQQADEVVNQAFHHASLRLADTSDVEMLQSTLTASLEPLTQLETDSQAARYEGPEGPGRIRASHVLTRHSLRLMASLHALQQLLHHHGERLDPAIHRLADEIADGFRLAAESSGVGQAQRRLQELRRRVLDCPDQEASPLQLRVLIGLRETLGHALIMLDARDSLSRPAGKRLRGAALAWHRDHLTAGLNALRAGLIFVALASLWIATAWNNGQVAMLLGTLFSAFFASRDNPVMICMMFAKGMLAAIPSAFVFGHVLLAQANGFVMLAMIFLPPLFLGLLGAANPRLMGYCLAFTIGNILLTMPGNGMDFSFESFINRAIAVMVGLATVVSGFRLLPGFGSSLRKQRLVKAIAHDLRRLPKRPIHEAETYFIGSMADRLLQLARHDDVLPEDQRHLFTLGLTGLDIGYACLQLRRRLDDLTDPAVHRAQRRFFAALAQAYQDSANGRACSEVRPAGEALVVALNHQPSLDERHRALLAGLVERLDLSLQRQSERAGASRLAAATRAGPA</sequence>
<keyword evidence="9" id="KW-1185">Reference proteome</keyword>
<comment type="caution">
    <text evidence="8">The sequence shown here is derived from an EMBL/GenBank/DDBJ whole genome shotgun (WGS) entry which is preliminary data.</text>
</comment>
<evidence type="ECO:0000313" key="9">
    <source>
        <dbReference type="Proteomes" id="UP000319812"/>
    </source>
</evidence>
<feature type="transmembrane region" description="Helical" evidence="7">
    <location>
        <begin position="489"/>
        <end position="510"/>
    </location>
</feature>
<evidence type="ECO:0000256" key="5">
    <source>
        <dbReference type="ARBA" id="ARBA00022989"/>
    </source>
</evidence>
<accession>A0A4Y4F2X0</accession>
<feature type="transmembrane region" description="Helical" evidence="7">
    <location>
        <begin position="437"/>
        <end position="454"/>
    </location>
</feature>
<evidence type="ECO:0000313" key="8">
    <source>
        <dbReference type="EMBL" id="GED21481.1"/>
    </source>
</evidence>
<evidence type="ECO:0000256" key="6">
    <source>
        <dbReference type="ARBA" id="ARBA00023136"/>
    </source>
</evidence>
<proteinExistence type="predicted"/>
<evidence type="ECO:0000256" key="2">
    <source>
        <dbReference type="ARBA" id="ARBA00022448"/>
    </source>
</evidence>
<feature type="transmembrane region" description="Helical" evidence="7">
    <location>
        <begin position="139"/>
        <end position="165"/>
    </location>
</feature>